<reference evidence="1" key="1">
    <citation type="submission" date="2020-10" db="EMBL/GenBank/DDBJ databases">
        <authorList>
            <person name="Gilroy R."/>
        </authorList>
    </citation>
    <scope>NUCLEOTIDE SEQUENCE</scope>
    <source>
        <strain evidence="1">1383</strain>
    </source>
</reference>
<dbReference type="InterPro" id="IPR037143">
    <property type="entry name" value="4-PPantetheinyl_Trfase_dom_sf"/>
</dbReference>
<reference evidence="1" key="2">
    <citation type="journal article" date="2021" name="PeerJ">
        <title>Extensive microbial diversity within the chicken gut microbiome revealed by metagenomics and culture.</title>
        <authorList>
            <person name="Gilroy R."/>
            <person name="Ravi A."/>
            <person name="Getino M."/>
            <person name="Pursley I."/>
            <person name="Horton D.L."/>
            <person name="Alikhan N.F."/>
            <person name="Baker D."/>
            <person name="Gharbi K."/>
            <person name="Hall N."/>
            <person name="Watson M."/>
            <person name="Adriaenssens E.M."/>
            <person name="Foster-Nyarko E."/>
            <person name="Jarju S."/>
            <person name="Secka A."/>
            <person name="Antonio M."/>
            <person name="Oren A."/>
            <person name="Chaudhuri R.R."/>
            <person name="La Ragione R."/>
            <person name="Hildebrand F."/>
            <person name="Pallen M.J."/>
        </authorList>
    </citation>
    <scope>NUCLEOTIDE SEQUENCE</scope>
    <source>
        <strain evidence="1">1383</strain>
    </source>
</reference>
<sequence>MPFAAEIYEAGARIGLWNITESEAALRTSITLSPASMSLINGSGSAKRRRELLAVRSLMHRMGISDNDLYYQDEKPMLRSGRFISISHSGTMACIALSAEGPVGVDIQEIKPRLSIVVRWLTKSAPDAAGRNVSLIRSGLLWTAREAMFKLSGREGVSMRSFHTRLPEGEIGAQGCFPGYLDTGTGAETFQVHYRVLEGYVLAVAFPTQAVEAAEDATDL</sequence>
<protein>
    <submittedName>
        <fullName evidence="1">Uncharacterized protein</fullName>
    </submittedName>
</protein>
<dbReference type="GO" id="GO:0000287">
    <property type="term" value="F:magnesium ion binding"/>
    <property type="evidence" value="ECO:0007669"/>
    <property type="project" value="InterPro"/>
</dbReference>
<dbReference type="EMBL" id="DVLY01000146">
    <property type="protein sequence ID" value="HIT98355.1"/>
    <property type="molecule type" value="Genomic_DNA"/>
</dbReference>
<evidence type="ECO:0000313" key="2">
    <source>
        <dbReference type="Proteomes" id="UP000824161"/>
    </source>
</evidence>
<dbReference type="GO" id="GO:0008897">
    <property type="term" value="F:holo-[acyl-carrier-protein] synthase activity"/>
    <property type="evidence" value="ECO:0007669"/>
    <property type="project" value="InterPro"/>
</dbReference>
<name>A0A9D1HBJ9_9FLAO</name>
<dbReference type="AlphaFoldDB" id="A0A9D1HBJ9"/>
<comment type="caution">
    <text evidence="1">The sequence shown here is derived from an EMBL/GenBank/DDBJ whole genome shotgun (WGS) entry which is preliminary data.</text>
</comment>
<proteinExistence type="predicted"/>
<dbReference type="Gene3D" id="3.90.470.20">
    <property type="entry name" value="4'-phosphopantetheinyl transferase domain"/>
    <property type="match status" value="2"/>
</dbReference>
<accession>A0A9D1HBJ9</accession>
<organism evidence="1 2">
    <name type="scientific">Candidatus Merdimorpha stercoravium</name>
    <dbReference type="NCBI Taxonomy" id="2840863"/>
    <lineage>
        <taxon>Bacteria</taxon>
        <taxon>Pseudomonadati</taxon>
        <taxon>Bacteroidota</taxon>
        <taxon>Flavobacteriia</taxon>
        <taxon>Flavobacteriales</taxon>
        <taxon>Candidatus Merdimorpha</taxon>
    </lineage>
</organism>
<gene>
    <name evidence="1" type="ORF">IAC44_05895</name>
</gene>
<dbReference type="SUPFAM" id="SSF56214">
    <property type="entry name" value="4'-phosphopantetheinyl transferase"/>
    <property type="match status" value="1"/>
</dbReference>
<evidence type="ECO:0000313" key="1">
    <source>
        <dbReference type="EMBL" id="HIT98355.1"/>
    </source>
</evidence>
<dbReference type="Proteomes" id="UP000824161">
    <property type="component" value="Unassembled WGS sequence"/>
</dbReference>